<reference evidence="3 4" key="1">
    <citation type="journal article" date="2016" name="Antonie Van Leeuwenhoek">
        <title>Dongia soli sp. nov., isolated from soil from Dokdo, Korea.</title>
        <authorList>
            <person name="Kim D.U."/>
            <person name="Lee H."/>
            <person name="Kim H."/>
            <person name="Kim S.G."/>
            <person name="Ka J.O."/>
        </authorList>
    </citation>
    <scope>NUCLEOTIDE SEQUENCE [LARGE SCALE GENOMIC DNA]</scope>
    <source>
        <strain evidence="3 4">D78</strain>
    </source>
</reference>
<accession>A0ABU5EHG0</accession>
<keyword evidence="4" id="KW-1185">Reference proteome</keyword>
<evidence type="ECO:0000256" key="1">
    <source>
        <dbReference type="SAM" id="MobiDB-lite"/>
    </source>
</evidence>
<keyword evidence="2" id="KW-0812">Transmembrane</keyword>
<evidence type="ECO:0000313" key="3">
    <source>
        <dbReference type="EMBL" id="MDY0885868.1"/>
    </source>
</evidence>
<keyword evidence="2" id="KW-1133">Transmembrane helix</keyword>
<gene>
    <name evidence="3" type="ORF">SMD27_23735</name>
</gene>
<name>A0ABU5EHG0_9PROT</name>
<feature type="compositionally biased region" description="Low complexity" evidence="1">
    <location>
        <begin position="71"/>
        <end position="83"/>
    </location>
</feature>
<keyword evidence="2" id="KW-0472">Membrane</keyword>
<feature type="region of interest" description="Disordered" evidence="1">
    <location>
        <begin position="71"/>
        <end position="91"/>
    </location>
</feature>
<sequence length="259" mass="27383">MTEITEHKGWAMQKGQTLIGWSSVSCWTGSRKMGLGQTMKPAVALVALVIGFQTIGTAAWAETPQLAQSTITSTPLTPTSPTTTPAPAPAPLPMPAPAPAPVTTAPAPIAVPAPAPAPVTTTTTTTTLPIAGPALSVTELRECLCMDQQMSNMRGDLSIRQDLLNERQQELANIDQQVKSQATSLAPGDAVGHRVLQDLLAQQQGIRNSIQSSLRPAYNNLANQLNAVVARYNGQCVNRPRYAADVNAAQQNLQCPKGY</sequence>
<evidence type="ECO:0008006" key="5">
    <source>
        <dbReference type="Google" id="ProtNLM"/>
    </source>
</evidence>
<comment type="caution">
    <text evidence="3">The sequence shown here is derived from an EMBL/GenBank/DDBJ whole genome shotgun (WGS) entry which is preliminary data.</text>
</comment>
<dbReference type="EMBL" id="JAXCLW010000015">
    <property type="protein sequence ID" value="MDY0885868.1"/>
    <property type="molecule type" value="Genomic_DNA"/>
</dbReference>
<protein>
    <recommendedName>
        <fullName evidence="5">LTXXQ motif family protein</fullName>
    </recommendedName>
</protein>
<dbReference type="RefSeq" id="WP_320510939.1">
    <property type="nucleotide sequence ID" value="NZ_JAXCLW010000015.1"/>
</dbReference>
<feature type="transmembrane region" description="Helical" evidence="2">
    <location>
        <begin position="42"/>
        <end position="61"/>
    </location>
</feature>
<evidence type="ECO:0000256" key="2">
    <source>
        <dbReference type="SAM" id="Phobius"/>
    </source>
</evidence>
<dbReference type="Proteomes" id="UP001279642">
    <property type="component" value="Unassembled WGS sequence"/>
</dbReference>
<evidence type="ECO:0000313" key="4">
    <source>
        <dbReference type="Proteomes" id="UP001279642"/>
    </source>
</evidence>
<organism evidence="3 4">
    <name type="scientific">Dongia soli</name>
    <dbReference type="NCBI Taxonomy" id="600628"/>
    <lineage>
        <taxon>Bacteria</taxon>
        <taxon>Pseudomonadati</taxon>
        <taxon>Pseudomonadota</taxon>
        <taxon>Alphaproteobacteria</taxon>
        <taxon>Rhodospirillales</taxon>
        <taxon>Dongiaceae</taxon>
        <taxon>Dongia</taxon>
    </lineage>
</organism>
<proteinExistence type="predicted"/>